<proteinExistence type="predicted"/>
<dbReference type="AlphaFoldDB" id="A0A448TU44"/>
<evidence type="ECO:0000313" key="2">
    <source>
        <dbReference type="Proteomes" id="UP000279799"/>
    </source>
</evidence>
<gene>
    <name evidence="1" type="ORF">NCTC12871_00767</name>
</gene>
<organism evidence="1 2">
    <name type="scientific">Actinobacillus delphinicola</name>
    <dbReference type="NCBI Taxonomy" id="51161"/>
    <lineage>
        <taxon>Bacteria</taxon>
        <taxon>Pseudomonadati</taxon>
        <taxon>Pseudomonadota</taxon>
        <taxon>Gammaproteobacteria</taxon>
        <taxon>Pasteurellales</taxon>
        <taxon>Pasteurellaceae</taxon>
        <taxon>Actinobacillus</taxon>
    </lineage>
</organism>
<evidence type="ECO:0000313" key="1">
    <source>
        <dbReference type="EMBL" id="VEJ09318.1"/>
    </source>
</evidence>
<accession>A0A448TU44</accession>
<dbReference type="KEGG" id="adp:NCTC12871_00767"/>
<dbReference type="Proteomes" id="UP000279799">
    <property type="component" value="Chromosome"/>
</dbReference>
<name>A0A448TU44_9PAST</name>
<keyword evidence="2" id="KW-1185">Reference proteome</keyword>
<reference evidence="1 2" key="1">
    <citation type="submission" date="2018-12" db="EMBL/GenBank/DDBJ databases">
        <authorList>
            <consortium name="Pathogen Informatics"/>
        </authorList>
    </citation>
    <scope>NUCLEOTIDE SEQUENCE [LARGE SCALE GENOMIC DNA]</scope>
    <source>
        <strain evidence="1 2">NCTC12871</strain>
    </source>
</reference>
<sequence>MIEAPFGVLFYFTMIKKRYLLLSLLLSGCQVSQPSPSLAGQYQTPHKPQEYWQQVNITPLPNHQFQIEITASKVRHYPACEYQGTGFWQAGKIWVNLEEDKEKPPIYMWITPLSPTKIDIFTQHFEDRFRMMYYCMGGASLAGEYIKNT</sequence>
<dbReference type="EMBL" id="LR134510">
    <property type="protein sequence ID" value="VEJ09318.1"/>
    <property type="molecule type" value="Genomic_DNA"/>
</dbReference>
<protein>
    <submittedName>
        <fullName evidence="1">Uncharacterized protein</fullName>
    </submittedName>
</protein>